<comment type="similarity">
    <text evidence="1">Belongs to the glycosyltransferase 28 family.</text>
</comment>
<protein>
    <submittedName>
        <fullName evidence="6">UDP-N-acetylglucosamine:LPS N-acetylglucosamine transferase</fullName>
    </submittedName>
</protein>
<sequence>MGRPILAVLSVSAGAGHVRAAEALKAAAEAHFPAFEAVHIDVMSTVGEIFRKLYAETYLSLVENHPSLWGIIYKKSDKQKADSSLNRLRRAVERLNTRGFMARIAELNPDRVICTHFLPAELLSRQRAQGAFTRPVWVQVTDFDIHAMWIQTDVTGYFVATDEVAFRLADRGVPREAITVTGIPIMPVFGQPPDREAAARELGLDLNKKTVLMMSGGYGVGGIDQLVERLLRLPGDFQIVALAGRNEALLASLQKLQATAPGRLFPMGFTRTIERLMAVADVAITKPGGLTTSECLAMGLPMIIVSPIPGQEERNADFLLEHGVALKAYDGAGLEYRLAQLLRDPERLEAMAARARALGRPDAARRVLEKVCQTTPATVVTPQPAAFSPGRG</sequence>
<proteinExistence type="inferred from homology"/>
<accession>A0A367ZQV4</accession>
<dbReference type="AlphaFoldDB" id="A0A367ZQV4"/>
<dbReference type="Pfam" id="PF00534">
    <property type="entry name" value="Glycos_transf_1"/>
    <property type="match status" value="1"/>
</dbReference>
<dbReference type="InterPro" id="IPR050519">
    <property type="entry name" value="Glycosyltransf_28_UgtP"/>
</dbReference>
<dbReference type="GO" id="GO:0016758">
    <property type="term" value="F:hexosyltransferase activity"/>
    <property type="evidence" value="ECO:0007669"/>
    <property type="project" value="InterPro"/>
</dbReference>
<dbReference type="GO" id="GO:0009247">
    <property type="term" value="P:glycolipid biosynthetic process"/>
    <property type="evidence" value="ECO:0007669"/>
    <property type="project" value="InterPro"/>
</dbReference>
<dbReference type="SUPFAM" id="SSF53756">
    <property type="entry name" value="UDP-Glycosyltransferase/glycogen phosphorylase"/>
    <property type="match status" value="1"/>
</dbReference>
<evidence type="ECO:0000313" key="7">
    <source>
        <dbReference type="Proteomes" id="UP000252355"/>
    </source>
</evidence>
<dbReference type="EMBL" id="QOQW01000006">
    <property type="protein sequence ID" value="RCK80525.1"/>
    <property type="molecule type" value="Genomic_DNA"/>
</dbReference>
<dbReference type="PANTHER" id="PTHR43025:SF3">
    <property type="entry name" value="MONOGALACTOSYLDIACYLGLYCEROL SYNTHASE 1, CHLOROPLASTIC"/>
    <property type="match status" value="1"/>
</dbReference>
<keyword evidence="2" id="KW-0328">Glycosyltransferase</keyword>
<feature type="domain" description="Diacylglycerol glucosyltransferase N-terminal" evidence="5">
    <location>
        <begin position="17"/>
        <end position="185"/>
    </location>
</feature>
<dbReference type="InterPro" id="IPR009695">
    <property type="entry name" value="Diacylglyc_glucosyltr_N"/>
</dbReference>
<comment type="caution">
    <text evidence="6">The sequence shown here is derived from an EMBL/GenBank/DDBJ whole genome shotgun (WGS) entry which is preliminary data.</text>
</comment>
<organism evidence="6 7">
    <name type="scientific">Candidatus Ozemobacter sibiricus</name>
    <dbReference type="NCBI Taxonomy" id="2268124"/>
    <lineage>
        <taxon>Bacteria</taxon>
        <taxon>Candidatus Ozemobacteria</taxon>
        <taxon>Candidatus Ozemobacterales</taxon>
        <taxon>Candidatus Ozemobacteraceae</taxon>
        <taxon>Candidatus Ozemobacter</taxon>
    </lineage>
</organism>
<dbReference type="PANTHER" id="PTHR43025">
    <property type="entry name" value="MONOGALACTOSYLDIACYLGLYCEROL SYNTHASE"/>
    <property type="match status" value="1"/>
</dbReference>
<gene>
    <name evidence="6" type="ORF">OZSIB_3271</name>
</gene>
<dbReference type="GO" id="GO:0016020">
    <property type="term" value="C:membrane"/>
    <property type="evidence" value="ECO:0007669"/>
    <property type="project" value="GOC"/>
</dbReference>
<evidence type="ECO:0000256" key="3">
    <source>
        <dbReference type="ARBA" id="ARBA00022679"/>
    </source>
</evidence>
<dbReference type="InterPro" id="IPR001296">
    <property type="entry name" value="Glyco_trans_1"/>
</dbReference>
<evidence type="ECO:0000259" key="4">
    <source>
        <dbReference type="Pfam" id="PF00534"/>
    </source>
</evidence>
<reference evidence="6 7" key="1">
    <citation type="submission" date="2018-05" db="EMBL/GenBank/DDBJ databases">
        <title>A metagenomic window into the 2 km-deep terrestrial subsurface aquifer revealed taxonomically and functionally diverse microbial community comprising novel uncultured bacterial lineages.</title>
        <authorList>
            <person name="Kadnikov V.V."/>
            <person name="Mardanov A.V."/>
            <person name="Beletsky A.V."/>
            <person name="Banks D."/>
            <person name="Pimenov N.V."/>
            <person name="Frank Y.A."/>
            <person name="Karnachuk O.V."/>
            <person name="Ravin N.V."/>
        </authorList>
    </citation>
    <scope>NUCLEOTIDE SEQUENCE [LARGE SCALE GENOMIC DNA]</scope>
    <source>
        <strain evidence="6">BY5</strain>
    </source>
</reference>
<evidence type="ECO:0000313" key="6">
    <source>
        <dbReference type="EMBL" id="RCK80525.1"/>
    </source>
</evidence>
<dbReference type="Pfam" id="PF06925">
    <property type="entry name" value="MGDG_synth"/>
    <property type="match status" value="1"/>
</dbReference>
<dbReference type="Gene3D" id="3.40.50.2000">
    <property type="entry name" value="Glycogen Phosphorylase B"/>
    <property type="match status" value="1"/>
</dbReference>
<name>A0A367ZQV4_9BACT</name>
<feature type="domain" description="Glycosyl transferase family 1" evidence="4">
    <location>
        <begin position="194"/>
        <end position="356"/>
    </location>
</feature>
<evidence type="ECO:0000256" key="1">
    <source>
        <dbReference type="ARBA" id="ARBA00006962"/>
    </source>
</evidence>
<evidence type="ECO:0000259" key="5">
    <source>
        <dbReference type="Pfam" id="PF06925"/>
    </source>
</evidence>
<dbReference type="Proteomes" id="UP000252355">
    <property type="component" value="Unassembled WGS sequence"/>
</dbReference>
<evidence type="ECO:0000256" key="2">
    <source>
        <dbReference type="ARBA" id="ARBA00022676"/>
    </source>
</evidence>
<keyword evidence="3 6" id="KW-0808">Transferase</keyword>